<evidence type="ECO:0000313" key="2">
    <source>
        <dbReference type="Proteomes" id="UP000271162"/>
    </source>
</evidence>
<organism evidence="3">
    <name type="scientific">Nippostrongylus brasiliensis</name>
    <name type="common">Rat hookworm</name>
    <dbReference type="NCBI Taxonomy" id="27835"/>
    <lineage>
        <taxon>Eukaryota</taxon>
        <taxon>Metazoa</taxon>
        <taxon>Ecdysozoa</taxon>
        <taxon>Nematoda</taxon>
        <taxon>Chromadorea</taxon>
        <taxon>Rhabditida</taxon>
        <taxon>Rhabditina</taxon>
        <taxon>Rhabditomorpha</taxon>
        <taxon>Strongyloidea</taxon>
        <taxon>Heligmosomidae</taxon>
        <taxon>Nippostrongylus</taxon>
    </lineage>
</organism>
<dbReference type="AlphaFoldDB" id="A0A0N4Y787"/>
<dbReference type="WBParaSite" id="NBR_0001200901-mRNA-1">
    <property type="protein sequence ID" value="NBR_0001200901-mRNA-1"/>
    <property type="gene ID" value="NBR_0001200901"/>
</dbReference>
<sequence>MRAWLLPAASLCSCMYSAAVFYFRINVISNPQLDIRSDNISPQKEVCQEFQSRLDQVRSATFNTAPFIRSQLLPPLVEYDEQFHWDAPTTPLTGVKIVEKPSGL</sequence>
<evidence type="ECO:0000313" key="3">
    <source>
        <dbReference type="WBParaSite" id="NBR_0001200901-mRNA-1"/>
    </source>
</evidence>
<reference evidence="3" key="1">
    <citation type="submission" date="2017-02" db="UniProtKB">
        <authorList>
            <consortium name="WormBaseParasite"/>
        </authorList>
    </citation>
    <scope>IDENTIFICATION</scope>
</reference>
<gene>
    <name evidence="1" type="ORF">NBR_LOCUS12010</name>
</gene>
<protein>
    <submittedName>
        <fullName evidence="3">Transmembrane protein</fullName>
    </submittedName>
</protein>
<evidence type="ECO:0000313" key="1">
    <source>
        <dbReference type="EMBL" id="VDL75599.1"/>
    </source>
</evidence>
<proteinExistence type="predicted"/>
<dbReference type="EMBL" id="UYSL01020653">
    <property type="protein sequence ID" value="VDL75599.1"/>
    <property type="molecule type" value="Genomic_DNA"/>
</dbReference>
<accession>A0A0N4Y787</accession>
<name>A0A0N4Y787_NIPBR</name>
<reference evidence="1 2" key="2">
    <citation type="submission" date="2018-11" db="EMBL/GenBank/DDBJ databases">
        <authorList>
            <consortium name="Pathogen Informatics"/>
        </authorList>
    </citation>
    <scope>NUCLEOTIDE SEQUENCE [LARGE SCALE GENOMIC DNA]</scope>
</reference>
<keyword evidence="2" id="KW-1185">Reference proteome</keyword>
<dbReference type="Proteomes" id="UP000271162">
    <property type="component" value="Unassembled WGS sequence"/>
</dbReference>